<organism evidence="2 3">
    <name type="scientific">Elongatibacter sediminis</name>
    <dbReference type="NCBI Taxonomy" id="3119006"/>
    <lineage>
        <taxon>Bacteria</taxon>
        <taxon>Pseudomonadati</taxon>
        <taxon>Pseudomonadota</taxon>
        <taxon>Gammaproteobacteria</taxon>
        <taxon>Chromatiales</taxon>
        <taxon>Wenzhouxiangellaceae</taxon>
        <taxon>Elongatibacter</taxon>
    </lineage>
</organism>
<evidence type="ECO:0000313" key="3">
    <source>
        <dbReference type="Proteomes" id="UP001359886"/>
    </source>
</evidence>
<comment type="caution">
    <text evidence="2">The sequence shown here is derived from an EMBL/GenBank/DDBJ whole genome shotgun (WGS) entry which is preliminary data.</text>
</comment>
<dbReference type="SUPFAM" id="SSF56935">
    <property type="entry name" value="Porins"/>
    <property type="match status" value="1"/>
</dbReference>
<dbReference type="RefSeq" id="WP_354695764.1">
    <property type="nucleotide sequence ID" value="NZ_JAZHOG010000008.1"/>
</dbReference>
<reference evidence="2 3" key="1">
    <citation type="submission" date="2024-02" db="EMBL/GenBank/DDBJ databases">
        <title>A novel Wenzhouxiangellaceae bacterium, isolated from coastal sediments.</title>
        <authorList>
            <person name="Du Z.-J."/>
            <person name="Ye Y.-Q."/>
            <person name="Zhang X.-Y."/>
        </authorList>
    </citation>
    <scope>NUCLEOTIDE SEQUENCE [LARGE SCALE GENOMIC DNA]</scope>
    <source>
        <strain evidence="2 3">CH-27</strain>
    </source>
</reference>
<name>A0AAW9RHV9_9GAMM</name>
<keyword evidence="1" id="KW-0732">Signal</keyword>
<evidence type="ECO:0000313" key="2">
    <source>
        <dbReference type="EMBL" id="MEJ8568440.1"/>
    </source>
</evidence>
<evidence type="ECO:0000256" key="1">
    <source>
        <dbReference type="SAM" id="SignalP"/>
    </source>
</evidence>
<dbReference type="Proteomes" id="UP001359886">
    <property type="component" value="Unassembled WGS sequence"/>
</dbReference>
<dbReference type="Gene3D" id="2.40.160.60">
    <property type="entry name" value="Outer membrane protein transport protein (OMPP1/FadL/TodX)"/>
    <property type="match status" value="1"/>
</dbReference>
<protein>
    <recommendedName>
        <fullName evidence="4">DUF5723 domain-containing protein</fullName>
    </recommendedName>
</protein>
<gene>
    <name evidence="2" type="ORF">V3330_12460</name>
</gene>
<feature type="signal peptide" evidence="1">
    <location>
        <begin position="1"/>
        <end position="25"/>
    </location>
</feature>
<feature type="chain" id="PRO_5043443589" description="DUF5723 domain-containing protein" evidence="1">
    <location>
        <begin position="26"/>
        <end position="400"/>
    </location>
</feature>
<sequence length="400" mass="43858">MTRIRSQFIGLLACAAGFAPGIATAHGPGLPAASFAAGGTGLTSFYVLGFELGPWQEYLAQELTPDYMLPHNVAPVRISWLPDSDQLLLPEFAQGLAPAEDSYFFYDFEFQSSGEFLLPDAQADTLFQGSLFERQYFTPGMEHQVSDNGVLGVAAIIAYQRFSAANLGLLSATTPESVWLPGASLGYNPHQETGYGTGVRLALRQEVFDRFAVETGYQSRIDMEEFAAFRGVYSNPADLDIPARASVGLAFQASERSSLNVAVERVLYSDINAFPSRFLPNRFLSLLGDSTSPSLEWEDLTVYRVGWTWSDGARQRWHVDFSTRQQPSPSSLLLSQAIDSELADSALVVGYSRKTGKNHSLSLNAAYAPSEYAFGGSVLGITTEDLDQRFELEAFWTMSF</sequence>
<evidence type="ECO:0008006" key="4">
    <source>
        <dbReference type="Google" id="ProtNLM"/>
    </source>
</evidence>
<proteinExistence type="predicted"/>
<accession>A0AAW9RHV9</accession>
<keyword evidence="3" id="KW-1185">Reference proteome</keyword>
<dbReference type="AlphaFoldDB" id="A0AAW9RHV9"/>
<dbReference type="EMBL" id="JAZHOG010000008">
    <property type="protein sequence ID" value="MEJ8568440.1"/>
    <property type="molecule type" value="Genomic_DNA"/>
</dbReference>